<comment type="caution">
    <text evidence="1">The sequence shown here is derived from an EMBL/GenBank/DDBJ whole genome shotgun (WGS) entry which is preliminary data.</text>
</comment>
<dbReference type="AlphaFoldDB" id="A0A0A1UTB6"/>
<dbReference type="EMBL" id="JELW01000017">
    <property type="protein sequence ID" value="EXU99769.1"/>
    <property type="molecule type" value="Genomic_DNA"/>
</dbReference>
<evidence type="ECO:0000313" key="2">
    <source>
        <dbReference type="Proteomes" id="UP000030151"/>
    </source>
</evidence>
<protein>
    <submittedName>
        <fullName evidence="1">Uncharacterized protein</fullName>
    </submittedName>
</protein>
<dbReference type="HOGENOM" id="CLU_2146455_0_0_1"/>
<sequence length="112" mass="11829">MTQPNPPASIHTVRQRDKLTPELALAQTSVPVPSQPAERAGRGCSHGAVLQRAHLGQPEPAVLRARQGARAGAGHVGHRCPGRLRVLVLVLVLVQAGRPGLLPNRRISAVSD</sequence>
<name>A0A0A1UTB6_9HYPO</name>
<dbReference type="Proteomes" id="UP000030151">
    <property type="component" value="Unassembled WGS sequence"/>
</dbReference>
<dbReference type="OrthoDB" id="3509362at2759"/>
<evidence type="ECO:0000313" key="1">
    <source>
        <dbReference type="EMBL" id="EXU99769.1"/>
    </source>
</evidence>
<organism evidence="1 2">
    <name type="scientific">Metarhizium robertsii</name>
    <dbReference type="NCBI Taxonomy" id="568076"/>
    <lineage>
        <taxon>Eukaryota</taxon>
        <taxon>Fungi</taxon>
        <taxon>Dikarya</taxon>
        <taxon>Ascomycota</taxon>
        <taxon>Pezizomycotina</taxon>
        <taxon>Sordariomycetes</taxon>
        <taxon>Hypocreomycetidae</taxon>
        <taxon>Hypocreales</taxon>
        <taxon>Clavicipitaceae</taxon>
        <taxon>Metarhizium</taxon>
    </lineage>
</organism>
<accession>A0A0A1UTB6</accession>
<proteinExistence type="predicted"/>
<gene>
    <name evidence="1" type="ORF">X797_007236</name>
</gene>
<reference evidence="1 2" key="1">
    <citation type="submission" date="2014-02" db="EMBL/GenBank/DDBJ databases">
        <title>The genome sequence of the entomopathogenic fungus Metarhizium robertsii ARSEF 2575.</title>
        <authorList>
            <person name="Giuliano Garisto Donzelli B."/>
            <person name="Roe B.A."/>
            <person name="Macmil S.L."/>
            <person name="Krasnoff S.B."/>
            <person name="Gibson D.M."/>
        </authorList>
    </citation>
    <scope>NUCLEOTIDE SEQUENCE [LARGE SCALE GENOMIC DNA]</scope>
    <source>
        <strain evidence="1 2">ARSEF 2575</strain>
    </source>
</reference>